<proteinExistence type="predicted"/>
<evidence type="ECO:0000256" key="1">
    <source>
        <dbReference type="SAM" id="SignalP"/>
    </source>
</evidence>
<keyword evidence="1" id="KW-0732">Signal</keyword>
<dbReference type="AlphaFoldDB" id="A0A6B0TXJ8"/>
<protein>
    <submittedName>
        <fullName evidence="2">Putative secreted protein</fullName>
    </submittedName>
</protein>
<name>A0A6B0TXJ8_IXORI</name>
<dbReference type="EMBL" id="GIFC01002709">
    <property type="protein sequence ID" value="MXU84792.1"/>
    <property type="molecule type" value="Transcribed_RNA"/>
</dbReference>
<organism evidence="2">
    <name type="scientific">Ixodes ricinus</name>
    <name type="common">Common tick</name>
    <name type="synonym">Acarus ricinus</name>
    <dbReference type="NCBI Taxonomy" id="34613"/>
    <lineage>
        <taxon>Eukaryota</taxon>
        <taxon>Metazoa</taxon>
        <taxon>Ecdysozoa</taxon>
        <taxon>Arthropoda</taxon>
        <taxon>Chelicerata</taxon>
        <taxon>Arachnida</taxon>
        <taxon>Acari</taxon>
        <taxon>Parasitiformes</taxon>
        <taxon>Ixodida</taxon>
        <taxon>Ixodoidea</taxon>
        <taxon>Ixodidae</taxon>
        <taxon>Ixodinae</taxon>
        <taxon>Ixodes</taxon>
    </lineage>
</organism>
<evidence type="ECO:0000313" key="2">
    <source>
        <dbReference type="EMBL" id="MXU84792.1"/>
    </source>
</evidence>
<accession>A0A6B0TXJ8</accession>
<feature type="signal peptide" evidence="1">
    <location>
        <begin position="1"/>
        <end position="38"/>
    </location>
</feature>
<reference evidence="2" key="1">
    <citation type="submission" date="2019-12" db="EMBL/GenBank/DDBJ databases">
        <title>An insight into the sialome of adult female Ixodes ricinus ticks feeding for 6 days.</title>
        <authorList>
            <person name="Perner J."/>
            <person name="Ribeiro J.M.C."/>
        </authorList>
    </citation>
    <scope>NUCLEOTIDE SEQUENCE</scope>
    <source>
        <strain evidence="2">Semi-engorged</strain>
        <tissue evidence="2">Salivary glands</tissue>
    </source>
</reference>
<feature type="chain" id="PRO_5025510936" evidence="1">
    <location>
        <begin position="39"/>
        <end position="82"/>
    </location>
</feature>
<sequence>MGKCCDWPQILGGCKPTRLENWWALLLLICTSIPSCHPCDLAFPARVNFAQYAGIKTRVLIDNNLSYCRSAFKMSNMPHISP</sequence>